<sequence length="219" mass="24853">MGEKSVHAVLKYALEPHEENHEIPLGGYVADICGESGVVEIQTRELWRLKDKLAAFLEYCPVTVVHPIYTTEWIVRLDPETGEVSRRKSPRKQTPFDVLGELAPLREFLSSSRFRLLLVLLETERQDVGKAGSRKKERLDRVPLNFLGEIDLGPPEDYIQLLPDMEPGEFTAAELAKRVKRPVPLAREALLTLRALGLAELSGKRGRQNLYKLCSREEL</sequence>
<name>A0A9D1FM73_9FIRM</name>
<organism evidence="2 3">
    <name type="scientific">Candidatus Merdivicinus excrementipullorum</name>
    <dbReference type="NCBI Taxonomy" id="2840867"/>
    <lineage>
        <taxon>Bacteria</taxon>
        <taxon>Bacillati</taxon>
        <taxon>Bacillota</taxon>
        <taxon>Clostridia</taxon>
        <taxon>Eubacteriales</taxon>
        <taxon>Oscillospiraceae</taxon>
        <taxon>Oscillospiraceae incertae sedis</taxon>
        <taxon>Candidatus Merdivicinus</taxon>
    </lineage>
</organism>
<evidence type="ECO:0000313" key="2">
    <source>
        <dbReference type="EMBL" id="HIS76411.1"/>
    </source>
</evidence>
<feature type="domain" description="DUF8091" evidence="1">
    <location>
        <begin position="4"/>
        <end position="148"/>
    </location>
</feature>
<dbReference type="AlphaFoldDB" id="A0A9D1FM73"/>
<protein>
    <recommendedName>
        <fullName evidence="1">DUF8091 domain-containing protein</fullName>
    </recommendedName>
</protein>
<evidence type="ECO:0000259" key="1">
    <source>
        <dbReference type="Pfam" id="PF26351"/>
    </source>
</evidence>
<proteinExistence type="predicted"/>
<dbReference type="Pfam" id="PF26351">
    <property type="entry name" value="DUF8091"/>
    <property type="match status" value="1"/>
</dbReference>
<comment type="caution">
    <text evidence="2">The sequence shown here is derived from an EMBL/GenBank/DDBJ whole genome shotgun (WGS) entry which is preliminary data.</text>
</comment>
<gene>
    <name evidence="2" type="ORF">IAB51_06310</name>
</gene>
<accession>A0A9D1FM73</accession>
<evidence type="ECO:0000313" key="3">
    <source>
        <dbReference type="Proteomes" id="UP000824002"/>
    </source>
</evidence>
<dbReference type="Proteomes" id="UP000824002">
    <property type="component" value="Unassembled WGS sequence"/>
</dbReference>
<dbReference type="EMBL" id="DVJP01000041">
    <property type="protein sequence ID" value="HIS76411.1"/>
    <property type="molecule type" value="Genomic_DNA"/>
</dbReference>
<reference evidence="2" key="2">
    <citation type="journal article" date="2021" name="PeerJ">
        <title>Extensive microbial diversity within the chicken gut microbiome revealed by metagenomics and culture.</title>
        <authorList>
            <person name="Gilroy R."/>
            <person name="Ravi A."/>
            <person name="Getino M."/>
            <person name="Pursley I."/>
            <person name="Horton D.L."/>
            <person name="Alikhan N.F."/>
            <person name="Baker D."/>
            <person name="Gharbi K."/>
            <person name="Hall N."/>
            <person name="Watson M."/>
            <person name="Adriaenssens E.M."/>
            <person name="Foster-Nyarko E."/>
            <person name="Jarju S."/>
            <person name="Secka A."/>
            <person name="Antonio M."/>
            <person name="Oren A."/>
            <person name="Chaudhuri R.R."/>
            <person name="La Ragione R."/>
            <person name="Hildebrand F."/>
            <person name="Pallen M.J."/>
        </authorList>
    </citation>
    <scope>NUCLEOTIDE SEQUENCE</scope>
    <source>
        <strain evidence="2">CHK199-13235</strain>
    </source>
</reference>
<dbReference type="InterPro" id="IPR058404">
    <property type="entry name" value="DUF8091"/>
</dbReference>
<reference evidence="2" key="1">
    <citation type="submission" date="2020-10" db="EMBL/GenBank/DDBJ databases">
        <authorList>
            <person name="Gilroy R."/>
        </authorList>
    </citation>
    <scope>NUCLEOTIDE SEQUENCE</scope>
    <source>
        <strain evidence="2">CHK199-13235</strain>
    </source>
</reference>